<evidence type="ECO:0000313" key="1">
    <source>
        <dbReference type="EMBL" id="MPN27502.1"/>
    </source>
</evidence>
<gene>
    <name evidence="1" type="ORF">SDC9_174936</name>
</gene>
<sequence>MIELTKFNKEKYFLNSDLIEIIEITPDTMITMTNGKTHYALETPDEIITKIEEFKIKILKNANTANKQISKRK</sequence>
<dbReference type="EMBL" id="VSSQ01077425">
    <property type="protein sequence ID" value="MPN27502.1"/>
    <property type="molecule type" value="Genomic_DNA"/>
</dbReference>
<name>A0A645GNN0_9ZZZZ</name>
<dbReference type="PANTHER" id="PTHR39185">
    <property type="entry name" value="SWARMING MOTILITY PROTEIN SWRD"/>
    <property type="match status" value="1"/>
</dbReference>
<reference evidence="1" key="1">
    <citation type="submission" date="2019-08" db="EMBL/GenBank/DDBJ databases">
        <authorList>
            <person name="Kucharzyk K."/>
            <person name="Murdoch R.W."/>
            <person name="Higgins S."/>
            <person name="Loffler F."/>
        </authorList>
    </citation>
    <scope>NUCLEOTIDE SEQUENCE</scope>
</reference>
<dbReference type="PANTHER" id="PTHR39185:SF1">
    <property type="entry name" value="SWARMING MOTILITY PROTEIN SWRD"/>
    <property type="match status" value="1"/>
</dbReference>
<evidence type="ECO:0008006" key="2">
    <source>
        <dbReference type="Google" id="ProtNLM"/>
    </source>
</evidence>
<dbReference type="AlphaFoldDB" id="A0A645GNN0"/>
<comment type="caution">
    <text evidence="1">The sequence shown here is derived from an EMBL/GenBank/DDBJ whole genome shotgun (WGS) entry which is preliminary data.</text>
</comment>
<accession>A0A645GNN0</accession>
<dbReference type="Pfam" id="PF06289">
    <property type="entry name" value="FlbD"/>
    <property type="match status" value="1"/>
</dbReference>
<dbReference type="InterPro" id="IPR009384">
    <property type="entry name" value="SwrD-like"/>
</dbReference>
<protein>
    <recommendedName>
        <fullName evidence="2">Swarming motility protein SwrD</fullName>
    </recommendedName>
</protein>
<organism evidence="1">
    <name type="scientific">bioreactor metagenome</name>
    <dbReference type="NCBI Taxonomy" id="1076179"/>
    <lineage>
        <taxon>unclassified sequences</taxon>
        <taxon>metagenomes</taxon>
        <taxon>ecological metagenomes</taxon>
    </lineage>
</organism>
<proteinExistence type="predicted"/>